<dbReference type="Gene3D" id="2.60.120.260">
    <property type="entry name" value="Galactose-binding domain-like"/>
    <property type="match status" value="1"/>
</dbReference>
<feature type="region of interest" description="Disordered" evidence="5">
    <location>
        <begin position="2978"/>
        <end position="3005"/>
    </location>
</feature>
<dbReference type="CDD" id="cd00054">
    <property type="entry name" value="EGF_CA"/>
    <property type="match status" value="2"/>
</dbReference>
<evidence type="ECO:0000256" key="3">
    <source>
        <dbReference type="ARBA" id="ARBA00023157"/>
    </source>
</evidence>
<evidence type="ECO:0000256" key="1">
    <source>
        <dbReference type="ARBA" id="ARBA00022536"/>
    </source>
</evidence>
<feature type="compositionally biased region" description="Polar residues" evidence="5">
    <location>
        <begin position="462"/>
        <end position="477"/>
    </location>
</feature>
<feature type="compositionally biased region" description="Low complexity" evidence="5">
    <location>
        <begin position="182"/>
        <end position="193"/>
    </location>
</feature>
<feature type="region of interest" description="Disordered" evidence="5">
    <location>
        <begin position="456"/>
        <end position="485"/>
    </location>
</feature>
<dbReference type="PANTHER" id="PTHR11219:SF69">
    <property type="entry name" value="TENEURIN-A"/>
    <property type="match status" value="1"/>
</dbReference>
<dbReference type="Gene3D" id="2.180.10.10">
    <property type="entry name" value="RHS repeat-associated core"/>
    <property type="match status" value="1"/>
</dbReference>
<dbReference type="Pfam" id="PF25024">
    <property type="entry name" value="EGF_TEN"/>
    <property type="match status" value="1"/>
</dbReference>
<keyword evidence="6" id="KW-0472">Membrane</keyword>
<keyword evidence="9" id="KW-1185">Reference proteome</keyword>
<dbReference type="PROSITE" id="PS01186">
    <property type="entry name" value="EGF_2"/>
    <property type="match status" value="2"/>
</dbReference>
<evidence type="ECO:0000256" key="4">
    <source>
        <dbReference type="PROSITE-ProRule" id="PRU00076"/>
    </source>
</evidence>
<accession>A0A4S2LGL8</accession>
<dbReference type="SUPFAM" id="SSF57196">
    <property type="entry name" value="EGF/Laminin"/>
    <property type="match status" value="1"/>
</dbReference>
<dbReference type="Pfam" id="PF24329">
    <property type="entry name" value="FN-plug_TEN1-4"/>
    <property type="match status" value="1"/>
</dbReference>
<dbReference type="InterPro" id="IPR000742">
    <property type="entry name" value="EGF"/>
</dbReference>
<dbReference type="STRING" id="147828.A0A4S2LGL8"/>
<feature type="transmembrane region" description="Helical" evidence="6">
    <location>
        <begin position="708"/>
        <end position="726"/>
    </location>
</feature>
<feature type="disulfide bond" evidence="4">
    <location>
        <begin position="1061"/>
        <end position="1071"/>
    </location>
</feature>
<evidence type="ECO:0000313" key="9">
    <source>
        <dbReference type="Proteomes" id="UP000308267"/>
    </source>
</evidence>
<feature type="disulfide bond" evidence="4">
    <location>
        <begin position="1065"/>
        <end position="1082"/>
    </location>
</feature>
<dbReference type="InterPro" id="IPR057627">
    <property type="entry name" value="FN-plug_TEN1-4"/>
</dbReference>
<name>A0A4S2LGL8_OPIFE</name>
<evidence type="ECO:0000259" key="7">
    <source>
        <dbReference type="PROSITE" id="PS50026"/>
    </source>
</evidence>
<dbReference type="PROSITE" id="PS00022">
    <property type="entry name" value="EGF_1"/>
    <property type="match status" value="4"/>
</dbReference>
<gene>
    <name evidence="8" type="ORF">CRM22_009001</name>
</gene>
<keyword evidence="1 4" id="KW-0245">EGF-like domain</keyword>
<evidence type="ECO:0000256" key="6">
    <source>
        <dbReference type="SAM" id="Phobius"/>
    </source>
</evidence>
<dbReference type="GO" id="GO:0008045">
    <property type="term" value="P:motor neuron axon guidance"/>
    <property type="evidence" value="ECO:0007669"/>
    <property type="project" value="TreeGrafter"/>
</dbReference>
<organism evidence="8 9">
    <name type="scientific">Opisthorchis felineus</name>
    <dbReference type="NCBI Taxonomy" id="147828"/>
    <lineage>
        <taxon>Eukaryota</taxon>
        <taxon>Metazoa</taxon>
        <taxon>Spiralia</taxon>
        <taxon>Lophotrochozoa</taxon>
        <taxon>Platyhelminthes</taxon>
        <taxon>Trematoda</taxon>
        <taxon>Digenea</taxon>
        <taxon>Opisthorchiida</taxon>
        <taxon>Opisthorchiata</taxon>
        <taxon>Opisthorchiidae</taxon>
        <taxon>Opisthorchis</taxon>
    </lineage>
</organism>
<feature type="disulfide bond" evidence="4">
    <location>
        <begin position="1084"/>
        <end position="1093"/>
    </location>
</feature>
<feature type="transmembrane region" description="Helical" evidence="6">
    <location>
        <begin position="625"/>
        <end position="649"/>
    </location>
</feature>
<evidence type="ECO:0000313" key="8">
    <source>
        <dbReference type="EMBL" id="TGZ59578.1"/>
    </source>
</evidence>
<feature type="region of interest" description="Disordered" evidence="5">
    <location>
        <begin position="748"/>
        <end position="778"/>
    </location>
</feature>
<dbReference type="PROSITE" id="PS50026">
    <property type="entry name" value="EGF_3"/>
    <property type="match status" value="2"/>
</dbReference>
<keyword evidence="3 4" id="KW-1015">Disulfide bond</keyword>
<keyword evidence="6" id="KW-1133">Transmembrane helix</keyword>
<feature type="compositionally biased region" description="Basic and acidic residues" evidence="5">
    <location>
        <begin position="2348"/>
        <end position="2358"/>
    </location>
</feature>
<feature type="region of interest" description="Disordered" evidence="5">
    <location>
        <begin position="958"/>
        <end position="978"/>
    </location>
</feature>
<feature type="region of interest" description="Disordered" evidence="5">
    <location>
        <begin position="2348"/>
        <end position="2369"/>
    </location>
</feature>
<sequence length="3510" mass="390278">MPEGANRRLSNASGHSNEKQIHQKTENRNSPNPTIELVARADGHNSRLTDSQLTRRKASTGLRCDSPTVSSELGDSRNERTSDNASSNPNNNGATNGNNSSKLFSNRPNTSASLARARKRARSETKRMGLTGSQQSANMALLRHNGTDGSGPEDDDDDIRSVEDERVGPNRPDLAEFDYSLDDLQAATDLDTPLRGRQRRQTYQLPPRRRDSSLGGYGQHSLYGSTGGTLPRRHRGDVSLTRATTIGGVDPHGTLRTANRLAQSIRTGTIPPPPSEPPPATPLSGSIMSELGTAGGNAANLFNPFTLQIHNQQQQQRINAALVAAVASGRLNPQLLNSVNVSGGMPNPYMLTSTTDASQLLQLQQQAALLQHQQQQQQLLAAGLIQPASIQASPYGFGTLGGRRTDPNMIPAVSLYLPTTGLIQTQQHPIYQQHPVSMPMSDLSKLGLLTGGTVLHHHQQKQSDQGDSTLVTTSPGSQAGGGSVVYENSYNSFNRLLSGNVPPSGSQDGLQSMINSGVNLGDGLTLSLNGASQTAHTIPVRQPFGVSDEVTPVTLVHNANPIPPLPPPNHPSCDLNARSMDPTYMTHGGTLGSYGQHKPQVATGTASQDTVVVQAPKSSKRRCPWYYWIISILLLAFLLALVLAISFSAEKQHLGVLLMERFDQDPAIIGLFNPDNPLVKLEPNKPVHIVLERMGVWSAEWRMRTARYVRYNITISSELTSVGLFMRRSTMPTIVNYDLFDRISGRTISPTSRQQRKDKRVKRSPEDTPSYRTHTASGGARETARIHYLDEGIWFLALVNDKPRVETLIFSIGDAIMESGCPNDCSNRGVCNRGNCDCVNGFKGPDCSLAEVPKVCNGHGEYMAGTCRCYPEWKGRECEVLWSECLDPTCSGNGQCVTGECQCYPGFAGELCETKTCISPNCSGHGVCQQGNCRCFSGWSGRACEVSIPVMQTASFLGTPTRRNQPTDSWNPKAASRSATSSPLLLDARDNVPCSLDCGPHGTCVFDSINNMRCQCAAKWTGQRCNQEVCSSSCFAHGHCSNGTCICQPGWNGKHCTLDGCPNQCSGHGQCVFDKLVAAYHCQCASEWKGSACQVQTEVACDDHKDNDQDGLTDCLDPDCCASSHCRALARSSDVSAAEARESCAHSEPFHYRLLITQMAQPGSTFYGNLEFLLRRDRVVVDNLDPRFISVVRGTVRQWDSTPFWGVRVSDQQKMHNGYTLTDEQGRFDLLVEGGSILKLEFLRYPTHQFSAVYHLYVPVNEIVTMGDFYMYDAQFSATIAPGLTSTPNATGGLLAPSPLMHDLWVSGKFVPDDFDDWKTCLQDGVHALTASSGLLVEVERRTDSVGFCVDSTKSLCVNNAGVLSYAIPLHENQLRLIHRTDRAPGYHPMIRVRLLHYMNALPDRLREIHLVLDIAGLREIRRLEPELNLIETFYWNQTDGYNRTVYGLVNAKVSAGFVYTGCPQVFWEHRTVQVEGHELPSSELANWNLNLVHLYSVNHGIVYRGDGLHLFLKHMNWHVFPILGQGDDGARRIPDTCADCDSGQIAFGSATLNLYAVITDALGAVLIGDAAYLRWLQSTDLNNHRFKPSSASESLDMRAQTIFRENSRYIWRAMNSSQLRFLQPDLDFLSSTRSDVGYYLAPHPNFVISKSIFEMPGSSMSMQFGCFVSHAASKTIWWLADFHHPQPVVSVDCAEQTVFPSLTGLPCLRHPLVGPKGIAVSQNELYFADGDSIWRVPLQASGASGKRTIQLAVGRTESSTGSCILHNQSVPGLRLLLHSPTHLVYSTFEDAIYFVDGPLVYRLHLPTQMVSLIVGYPADCVPTERETSDRRFPQPVTEFLLSQVRGLAISPEGDLYVAEARRVFVRKSDGRLYLVAGKSLGDSETEDQEHEQPSPTKLASSMLRDENTGVVDLGLAQNFGFSNISAIGLSIYGELFVADASHGLVYRIHHHLPQSSSPSSNYRVVSSLTDEAYVFNERGQLIETENAVTQMTLHRLIYRAHTVDGLLSDVRGNTVNLRFRVHRDTHGKLLQLRTPLGFIYNVTLEPHSPQRIQEISNPATRTSWYFRYSPSGLLTHLRRPQDSRFHRFHYNIDSGRLSHIVFPNGKTLDITGLNALGDRVLVRQSSNATPVTAKIPAALLNRQVDLSHHPVQLVYGEPNDRWVAQLSQVYLSLAGSDRPVHLARHLRLPDRKGLASLQNSVVWTFALNSQGTPSESRRFIRKATLPEELATQALGRRVSRLLTVGAGHRARRQTSFSHPTGALALSGFKADSGARFEWQYQKKLVVNGHDIIYIKFDWARQLETYHHASTGRVLLQVVYNDNFQPMNFNASTTVSWQDSRRRDFRITDRDDRDDLRPDPSLSGPAPLGVAYTSNGQVSTVNWVNANYQFSYDSMNRLKMAELGSQVDTISFRYTDRQLPYQPSVISMSGLGEFRLFYAEPPRGRDALQDNYRDTASSSFSSSSMASGVLTPSGLIREFSRIAALGVQQLRFNPWPGCPSPWIFEWGTDLLWSASPPDDPISSALLRFIWPSGYRRIQHFPREQQIVFDKTTVKWDSATMEEPEPQLKQLTAAPHLQLIDVMAGYRLTVWRTYRGPLVHTIRLQQSIPGARTAHPDLGGLFDARFVYSYNSNMNLVGLHTQLYSSVSGAGKEGVLEAVRTVRLILDEETLIKYDPVAGQVLSICDLDIVQRPSALYITYAPKSLQLYRHLDDQGRLRQVVLYPLSSRRDPLYNLSLLFRPNSMDVVQREEQRGHVPRWVTLTHTLGGLLKTVEREEAGSSLRSHTELMHNAEGRVARLRIAMSDPQLAGGRIESGSTSRSEELQFIYDARGLLKRRGNWEFVFDEDGFLTERRLHNDYLLDRFAYNSKGLLIWAERRLDLDTQADSTSSSFEHSPVEDDIGFRRAFRVQYVYDAQDRLVLVRDTLIVRDLVQYFYADPRHPSRLTHVFNHGDLASFRFHYDPIQGHLIAIEEFDMLQETDSPPRNSKKSDEPFDPEMLSFSRSQRRQKPKHLYFIITNHEGSPVAMVSESGQTTWTAEYSATGARRLTQPNRNKFLTNSILEDANVPIGYAGCLVDGHTGFVFCPATMRAYDPLGATYTSPDWRGLLTTRLATVYRDPSVLDTHKWGTMEQLSLGIGPAGMSDRLVNAIRSPAWWLKQSGLDVDTILPQLDTCTGTISRSDRLEWELPQVPASFDLTGRLDTMLYRDCGSELLNQKLQRLTVTQPSQLTPGGLEANGLPAFLTGYIVANDWLRLIPSQDVFGPEVTFEVNRHGQVQVFGTPAASSRTVTTSDLPHADVFTSAKLPAILISGARLLDWWTELDDFSGKSLLVQSLARLGQLTTTLKELTELGIKLPVIHSPSDYNLTVHRISSGRSEIWLTRCLIQWRIRFVASWKEAQSQALLDAKNRGSTGAWAHETRMAQGLMRFDSAYAATVDLMADSNAATQLLRLNHLWTYKQLSQLQQSEHLSGYRWVSVISPPENGTALLRLYDDPSTYQLRAFSKAKLDSSG</sequence>
<feature type="compositionally biased region" description="Low complexity" evidence="5">
    <location>
        <begin position="83"/>
        <end position="101"/>
    </location>
</feature>
<dbReference type="Pfam" id="PF23093">
    <property type="entry name" value="GBD_Tenm3"/>
    <property type="match status" value="1"/>
</dbReference>
<dbReference type="InterPro" id="IPR051216">
    <property type="entry name" value="Teneurin"/>
</dbReference>
<dbReference type="PANTHER" id="PTHR11219">
    <property type="entry name" value="TENEURIN AND N-ACETYLGLUCOSAMINE-1-PHOSPHODIESTER ALPHA-N-ACETYLGLUCOSAMINIDASE"/>
    <property type="match status" value="1"/>
</dbReference>
<comment type="caution">
    <text evidence="4">Lacks conserved residue(s) required for the propagation of feature annotation.</text>
</comment>
<dbReference type="Proteomes" id="UP000308267">
    <property type="component" value="Unassembled WGS sequence"/>
</dbReference>
<dbReference type="SMART" id="SM00181">
    <property type="entry name" value="EGF"/>
    <property type="match status" value="6"/>
</dbReference>
<reference evidence="8 9" key="1">
    <citation type="journal article" date="2019" name="BMC Genomics">
        <title>New insights from Opisthorchis felineus genome: update on genomics of the epidemiologically important liver flukes.</title>
        <authorList>
            <person name="Ershov N.I."/>
            <person name="Mordvinov V.A."/>
            <person name="Prokhortchouk E.B."/>
            <person name="Pakharukova M.Y."/>
            <person name="Gunbin K.V."/>
            <person name="Ustyantsev K."/>
            <person name="Genaev M.A."/>
            <person name="Blinov A.G."/>
            <person name="Mazur A."/>
            <person name="Boulygina E."/>
            <person name="Tsygankova S."/>
            <person name="Khrameeva E."/>
            <person name="Chekanov N."/>
            <person name="Fan G."/>
            <person name="Xiao A."/>
            <person name="Zhang H."/>
            <person name="Xu X."/>
            <person name="Yang H."/>
            <person name="Solovyev V."/>
            <person name="Lee S.M."/>
            <person name="Liu X."/>
            <person name="Afonnikov D.A."/>
            <person name="Skryabin K.G."/>
        </authorList>
    </citation>
    <scope>NUCLEOTIDE SEQUENCE [LARGE SCALE GENOMIC DNA]</scope>
    <source>
        <strain evidence="8">AK-0245</strain>
        <tissue evidence="8">Whole organism</tissue>
    </source>
</reference>
<dbReference type="Gene3D" id="2.10.25.10">
    <property type="entry name" value="Laminin"/>
    <property type="match status" value="6"/>
</dbReference>
<dbReference type="EMBL" id="SJOL01008805">
    <property type="protein sequence ID" value="TGZ59578.1"/>
    <property type="molecule type" value="Genomic_DNA"/>
</dbReference>
<dbReference type="SUPFAM" id="SSF63825">
    <property type="entry name" value="YWTD domain"/>
    <property type="match status" value="1"/>
</dbReference>
<feature type="domain" description="EGF-like" evidence="7">
    <location>
        <begin position="990"/>
        <end position="1026"/>
    </location>
</feature>
<dbReference type="InterPro" id="IPR057629">
    <property type="entry name" value="Teneurin1-4_GBD"/>
</dbReference>
<dbReference type="Pfam" id="PF25020">
    <property type="entry name" value="TTR_TEN1-4"/>
    <property type="match status" value="1"/>
</dbReference>
<dbReference type="OrthoDB" id="442731at2759"/>
<feature type="region of interest" description="Disordered" evidence="5">
    <location>
        <begin position="1"/>
        <end position="233"/>
    </location>
</feature>
<dbReference type="Pfam" id="PF25023">
    <property type="entry name" value="TEN_YD-shell"/>
    <property type="match status" value="3"/>
</dbReference>
<keyword evidence="2" id="KW-0677">Repeat</keyword>
<feature type="domain" description="EGF-like" evidence="7">
    <location>
        <begin position="1057"/>
        <end position="1094"/>
    </location>
</feature>
<feature type="compositionally biased region" description="Polar residues" evidence="5">
    <location>
        <begin position="958"/>
        <end position="970"/>
    </location>
</feature>
<feature type="compositionally biased region" description="Basic and acidic residues" evidence="5">
    <location>
        <begin position="16"/>
        <end position="27"/>
    </location>
</feature>
<protein>
    <recommendedName>
        <fullName evidence="7">EGF-like domain-containing protein</fullName>
    </recommendedName>
</protein>
<dbReference type="InterPro" id="IPR056820">
    <property type="entry name" value="TEN_TTR-like"/>
</dbReference>
<keyword evidence="6" id="KW-0812">Transmembrane</keyword>
<proteinExistence type="predicted"/>
<feature type="disulfide bond" evidence="4">
    <location>
        <begin position="994"/>
        <end position="1004"/>
    </location>
</feature>
<feature type="compositionally biased region" description="Basic and acidic residues" evidence="5">
    <location>
        <begin position="159"/>
        <end position="168"/>
    </location>
</feature>
<comment type="caution">
    <text evidence="8">The sequence shown here is derived from an EMBL/GenBank/DDBJ whole genome shotgun (WGS) entry which is preliminary data.</text>
</comment>
<evidence type="ECO:0000256" key="2">
    <source>
        <dbReference type="ARBA" id="ARBA00022737"/>
    </source>
</evidence>
<feature type="disulfide bond" evidence="4">
    <location>
        <begin position="1016"/>
        <end position="1025"/>
    </location>
</feature>
<dbReference type="InterPro" id="IPR056823">
    <property type="entry name" value="TEN-like_YD-shell"/>
</dbReference>
<evidence type="ECO:0000256" key="5">
    <source>
        <dbReference type="SAM" id="MobiDB-lite"/>
    </source>
</evidence>